<proteinExistence type="predicted"/>
<keyword evidence="3" id="KW-1185">Reference proteome</keyword>
<dbReference type="eggNOG" id="ENOG502RT58">
    <property type="taxonomic scope" value="Eukaryota"/>
</dbReference>
<feature type="compositionally biased region" description="Basic residues" evidence="1">
    <location>
        <begin position="1"/>
        <end position="12"/>
    </location>
</feature>
<gene>
    <name evidence="2" type="ORF">CAEBREN_17145</name>
</gene>
<name>G0PI64_CAEBE</name>
<feature type="region of interest" description="Disordered" evidence="1">
    <location>
        <begin position="1"/>
        <end position="61"/>
    </location>
</feature>
<protein>
    <submittedName>
        <fullName evidence="2">Uncharacterized protein</fullName>
    </submittedName>
</protein>
<dbReference type="FunCoup" id="G0PI64">
    <property type="interactions" value="1632"/>
</dbReference>
<feature type="compositionally biased region" description="Basic and acidic residues" evidence="1">
    <location>
        <begin position="40"/>
        <end position="61"/>
    </location>
</feature>
<evidence type="ECO:0000313" key="3">
    <source>
        <dbReference type="Proteomes" id="UP000008068"/>
    </source>
</evidence>
<dbReference type="AlphaFoldDB" id="G0PI64"/>
<feature type="compositionally biased region" description="Basic and acidic residues" evidence="1">
    <location>
        <begin position="19"/>
        <end position="32"/>
    </location>
</feature>
<dbReference type="OrthoDB" id="5874271at2759"/>
<dbReference type="HOGENOM" id="CLU_795089_0_0_1"/>
<dbReference type="OMA" id="NDEYDHR"/>
<accession>G0PI64</accession>
<evidence type="ECO:0000256" key="1">
    <source>
        <dbReference type="SAM" id="MobiDB-lite"/>
    </source>
</evidence>
<organism evidence="3">
    <name type="scientific">Caenorhabditis brenneri</name>
    <name type="common">Nematode worm</name>
    <dbReference type="NCBI Taxonomy" id="135651"/>
    <lineage>
        <taxon>Eukaryota</taxon>
        <taxon>Metazoa</taxon>
        <taxon>Ecdysozoa</taxon>
        <taxon>Nematoda</taxon>
        <taxon>Chromadorea</taxon>
        <taxon>Rhabditida</taxon>
        <taxon>Rhabditina</taxon>
        <taxon>Rhabditomorpha</taxon>
        <taxon>Rhabditoidea</taxon>
        <taxon>Rhabditidae</taxon>
        <taxon>Peloderinae</taxon>
        <taxon>Caenorhabditis</taxon>
    </lineage>
</organism>
<dbReference type="EMBL" id="GL380534">
    <property type="protein sequence ID" value="EGT57318.1"/>
    <property type="molecule type" value="Genomic_DNA"/>
</dbReference>
<sequence length="367" mass="42250">MDKFVIRSKRKTPATSSEKPTEESKEKVEKVAKVVPKKAKKEETEDEKMLTKLRTESRMSKEAATLDGLLPTIKREPGKAISDADLEKLFFALCGDTGKKYDSDDSLISEIDFMDAEEIAAKDKQFRDVMEYIRNLPEQQKRLLQINRIGQETPEEREERRRVVREIQMEHKTQSERDRAEKKRLAKIKRAEKRLNSVVDVFGADLDKIKKNPEASSLLTARQFSRCLEVMAECVGKDQLSEDGHPDIQNTVKEIDVETLNKSLKSAGIKAAFFCDNKTPAEYLKKRVRKLFVDDNILDVLDGDRYGFEFNTKDCLNALVNYYNENSNAKKRLTVKIRPFVTCSYYVARGNDSNFKLNDDLKYAMFG</sequence>
<evidence type="ECO:0000313" key="2">
    <source>
        <dbReference type="EMBL" id="EGT57318.1"/>
    </source>
</evidence>
<dbReference type="Proteomes" id="UP000008068">
    <property type="component" value="Unassembled WGS sequence"/>
</dbReference>
<dbReference type="InParanoid" id="G0PI64"/>
<reference evidence="3" key="1">
    <citation type="submission" date="2011-07" db="EMBL/GenBank/DDBJ databases">
        <authorList>
            <consortium name="Caenorhabditis brenneri Sequencing and Analysis Consortium"/>
            <person name="Wilson R.K."/>
        </authorList>
    </citation>
    <scope>NUCLEOTIDE SEQUENCE [LARGE SCALE GENOMIC DNA]</scope>
    <source>
        <strain evidence="3">PB2801</strain>
    </source>
</reference>